<dbReference type="SUPFAM" id="SSF52540">
    <property type="entry name" value="P-loop containing nucleoside triphosphate hydrolases"/>
    <property type="match status" value="1"/>
</dbReference>
<dbReference type="InterPro" id="IPR027417">
    <property type="entry name" value="P-loop_NTPase"/>
</dbReference>
<evidence type="ECO:0008006" key="3">
    <source>
        <dbReference type="Google" id="ProtNLM"/>
    </source>
</evidence>
<evidence type="ECO:0000313" key="2">
    <source>
        <dbReference type="Proteomes" id="UP000199026"/>
    </source>
</evidence>
<dbReference type="OrthoDB" id="7705857at2"/>
<dbReference type="GeneID" id="78125198"/>
<proteinExistence type="predicted"/>
<sequence length="265" mass="30002">MTTAPIRVIVHAGFHKTGTTSLQDFLYQNKSSLAPYMAYYGKMDFLDAGTQARIYAQRPFPHRLIKFRHAFRAFLENIPDHSLIVLSRETFSGGMPGHHTLSGRLMTSYQRPAKRLAKVIISELRRRFGPSTEITFFYTTRERESWLRSVYGHLLRSIRITDDYVSCRARFPKLLGPEAEAQKLARALSPVPVIMAALEDYSSAREGPAAALLDLMTIPPELRSSLRPILRQNTANPAATQAEFLRLNREIKSKAKLKAAKEALL</sequence>
<protein>
    <recommendedName>
        <fullName evidence="3">Sulfotransferase family protein</fullName>
    </recommendedName>
</protein>
<keyword evidence="2" id="KW-1185">Reference proteome</keyword>
<dbReference type="Gene3D" id="3.40.50.300">
    <property type="entry name" value="P-loop containing nucleotide triphosphate hydrolases"/>
    <property type="match status" value="1"/>
</dbReference>
<accession>A0A1H3LZ34</accession>
<gene>
    <name evidence="1" type="ORF">SAMN05444486_103247</name>
</gene>
<organism evidence="1 2">
    <name type="scientific">Lentibacter algarum</name>
    <dbReference type="NCBI Taxonomy" id="576131"/>
    <lineage>
        <taxon>Bacteria</taxon>
        <taxon>Pseudomonadati</taxon>
        <taxon>Pseudomonadota</taxon>
        <taxon>Alphaproteobacteria</taxon>
        <taxon>Rhodobacterales</taxon>
        <taxon>Roseobacteraceae</taxon>
        <taxon>Lentibacter</taxon>
    </lineage>
</organism>
<dbReference type="EMBL" id="FNPR01000003">
    <property type="protein sequence ID" value="SDY69268.1"/>
    <property type="molecule type" value="Genomic_DNA"/>
</dbReference>
<dbReference type="RefSeq" id="WP_089892335.1">
    <property type="nucleotide sequence ID" value="NZ_FNPR01000003.1"/>
</dbReference>
<dbReference type="Proteomes" id="UP000199026">
    <property type="component" value="Unassembled WGS sequence"/>
</dbReference>
<evidence type="ECO:0000313" key="1">
    <source>
        <dbReference type="EMBL" id="SDY69268.1"/>
    </source>
</evidence>
<dbReference type="STRING" id="576131.SAMN05444486_103247"/>
<dbReference type="AlphaFoldDB" id="A0A1H3LZ34"/>
<name>A0A1H3LZ34_9RHOB</name>
<reference evidence="1 2" key="1">
    <citation type="submission" date="2016-10" db="EMBL/GenBank/DDBJ databases">
        <authorList>
            <person name="de Groot N.N."/>
        </authorList>
    </citation>
    <scope>NUCLEOTIDE SEQUENCE [LARGE SCALE GENOMIC DNA]</scope>
    <source>
        <strain evidence="1 2">DSM 24677</strain>
    </source>
</reference>